<dbReference type="WBParaSite" id="nRc.2.0.1.t18787-RA">
    <property type="protein sequence ID" value="nRc.2.0.1.t18787-RA"/>
    <property type="gene ID" value="nRc.2.0.1.g18787"/>
</dbReference>
<organism evidence="1 2">
    <name type="scientific">Romanomermis culicivorax</name>
    <name type="common">Nematode worm</name>
    <dbReference type="NCBI Taxonomy" id="13658"/>
    <lineage>
        <taxon>Eukaryota</taxon>
        <taxon>Metazoa</taxon>
        <taxon>Ecdysozoa</taxon>
        <taxon>Nematoda</taxon>
        <taxon>Enoplea</taxon>
        <taxon>Dorylaimia</taxon>
        <taxon>Mermithida</taxon>
        <taxon>Mermithoidea</taxon>
        <taxon>Mermithidae</taxon>
        <taxon>Romanomermis</taxon>
    </lineage>
</organism>
<name>A0A915IYI0_ROMCU</name>
<proteinExistence type="predicted"/>
<reference evidence="2" key="1">
    <citation type="submission" date="2022-11" db="UniProtKB">
        <authorList>
            <consortium name="WormBaseParasite"/>
        </authorList>
    </citation>
    <scope>IDENTIFICATION</scope>
</reference>
<sequence length="71" mass="8345">MKVCAAVAYCYCFSLIFYKNKNKQKSSIEESLQSSSTQELFQLGNLKSKKENKLSTKHHRKWTFYAIMPKM</sequence>
<dbReference type="AlphaFoldDB" id="A0A915IYI0"/>
<keyword evidence="1" id="KW-1185">Reference proteome</keyword>
<evidence type="ECO:0000313" key="2">
    <source>
        <dbReference type="WBParaSite" id="nRc.2.0.1.t18787-RA"/>
    </source>
</evidence>
<accession>A0A915IYI0</accession>
<protein>
    <submittedName>
        <fullName evidence="2">Secreted protein</fullName>
    </submittedName>
</protein>
<dbReference type="Proteomes" id="UP000887565">
    <property type="component" value="Unplaced"/>
</dbReference>
<evidence type="ECO:0000313" key="1">
    <source>
        <dbReference type="Proteomes" id="UP000887565"/>
    </source>
</evidence>